<dbReference type="EMBL" id="CP096659">
    <property type="protein sequence ID" value="UPV75234.1"/>
    <property type="molecule type" value="Genomic_DNA"/>
</dbReference>
<reference evidence="1 2" key="1">
    <citation type="submission" date="2022-04" db="EMBL/GenBank/DDBJ databases">
        <title>Diverse halophilic archaea isolated from saline environments.</title>
        <authorList>
            <person name="Cui H.-L."/>
        </authorList>
    </citation>
    <scope>NUCLEOTIDE SEQUENCE [LARGE SCALE GENOMIC DNA]</scope>
    <source>
        <strain evidence="1 2">XZYJT49</strain>
    </source>
</reference>
<dbReference type="GeneID" id="72184328"/>
<name>A0A8U0HXD8_9EURY</name>
<evidence type="ECO:0000313" key="1">
    <source>
        <dbReference type="EMBL" id="UPV75234.1"/>
    </source>
</evidence>
<keyword evidence="2" id="KW-1185">Reference proteome</keyword>
<dbReference type="Pfam" id="PF20509">
    <property type="entry name" value="DUF6735"/>
    <property type="match status" value="1"/>
</dbReference>
<dbReference type="KEGG" id="halx:M0R89_03975"/>
<sequence length="212" mass="24031">MGHRALVAYERPDELYNLHYSHNGGLHLRLKRELTSRTPFGGEKPNTRQELLAELLKSTDSTDTIVEGFLGADDRPQTAVDLKPKATRLTKDEIITEYLNYASSEAFYVVSSEFDVTAYRVHWFGLHHVADTAEASPLRGHGALRTIRWYNSEPVGDGFVQGEFKTLKRITGDLLDRGVFTHEEAITYLKQNLVAWTDERAELIIRTSSVSH</sequence>
<evidence type="ECO:0000313" key="2">
    <source>
        <dbReference type="Proteomes" id="UP000830729"/>
    </source>
</evidence>
<dbReference type="InterPro" id="IPR046622">
    <property type="entry name" value="DUF6735"/>
</dbReference>
<accession>A0A8U0HXD8</accession>
<proteinExistence type="predicted"/>
<dbReference type="RefSeq" id="WP_248651277.1">
    <property type="nucleotide sequence ID" value="NZ_CP096659.1"/>
</dbReference>
<dbReference type="Proteomes" id="UP000830729">
    <property type="component" value="Chromosome"/>
</dbReference>
<protein>
    <submittedName>
        <fullName evidence="1">Uncharacterized protein</fullName>
    </submittedName>
</protein>
<dbReference type="AlphaFoldDB" id="A0A8U0HXD8"/>
<organism evidence="1 2">
    <name type="scientific">Halorussus limi</name>
    <dbReference type="NCBI Taxonomy" id="2938695"/>
    <lineage>
        <taxon>Archaea</taxon>
        <taxon>Methanobacteriati</taxon>
        <taxon>Methanobacteriota</taxon>
        <taxon>Stenosarchaea group</taxon>
        <taxon>Halobacteria</taxon>
        <taxon>Halobacteriales</taxon>
        <taxon>Haladaptataceae</taxon>
        <taxon>Halorussus</taxon>
    </lineage>
</organism>
<gene>
    <name evidence="1" type="ORF">M0R89_03975</name>
</gene>